<dbReference type="SUPFAM" id="SSF51726">
    <property type="entry name" value="UROD/MetE-like"/>
    <property type="match status" value="1"/>
</dbReference>
<dbReference type="GO" id="GO:0032259">
    <property type="term" value="P:methylation"/>
    <property type="evidence" value="ECO:0007669"/>
    <property type="project" value="UniProtKB-KW"/>
</dbReference>
<dbReference type="InterPro" id="IPR038071">
    <property type="entry name" value="UROD/MetE-like_sf"/>
</dbReference>
<dbReference type="InterPro" id="IPR052024">
    <property type="entry name" value="Methanogen_methyltrans"/>
</dbReference>
<evidence type="ECO:0000313" key="2">
    <source>
        <dbReference type="EMBL" id="MBI5251142.1"/>
    </source>
</evidence>
<dbReference type="AlphaFoldDB" id="A0A9D6Z528"/>
<accession>A0A9D6Z528</accession>
<evidence type="ECO:0000313" key="3">
    <source>
        <dbReference type="Proteomes" id="UP000807825"/>
    </source>
</evidence>
<dbReference type="InterPro" id="IPR000257">
    <property type="entry name" value="Uroporphyrinogen_deCOase"/>
</dbReference>
<dbReference type="EMBL" id="JACRDE010000435">
    <property type="protein sequence ID" value="MBI5251142.1"/>
    <property type="molecule type" value="Genomic_DNA"/>
</dbReference>
<keyword evidence="2" id="KW-0489">Methyltransferase</keyword>
<organism evidence="2 3">
    <name type="scientific">Desulfomonile tiedjei</name>
    <dbReference type="NCBI Taxonomy" id="2358"/>
    <lineage>
        <taxon>Bacteria</taxon>
        <taxon>Pseudomonadati</taxon>
        <taxon>Thermodesulfobacteriota</taxon>
        <taxon>Desulfomonilia</taxon>
        <taxon>Desulfomonilales</taxon>
        <taxon>Desulfomonilaceae</taxon>
        <taxon>Desulfomonile</taxon>
    </lineage>
</organism>
<protein>
    <submittedName>
        <fullName evidence="2">Methyltransferase</fullName>
    </submittedName>
</protein>
<dbReference type="PANTHER" id="PTHR47099:SF1">
    <property type="entry name" value="METHYLCOBAMIDE:COM METHYLTRANSFERASE MTBA"/>
    <property type="match status" value="1"/>
</dbReference>
<gene>
    <name evidence="2" type="ORF">HY912_16760</name>
</gene>
<dbReference type="Proteomes" id="UP000807825">
    <property type="component" value="Unassembled WGS sequence"/>
</dbReference>
<dbReference type="Gene3D" id="3.20.20.210">
    <property type="match status" value="1"/>
</dbReference>
<dbReference type="GO" id="GO:0004853">
    <property type="term" value="F:uroporphyrinogen decarboxylase activity"/>
    <property type="evidence" value="ECO:0007669"/>
    <property type="project" value="InterPro"/>
</dbReference>
<proteinExistence type="predicted"/>
<dbReference type="GO" id="GO:0006779">
    <property type="term" value="P:porphyrin-containing compound biosynthetic process"/>
    <property type="evidence" value="ECO:0007669"/>
    <property type="project" value="InterPro"/>
</dbReference>
<keyword evidence="2" id="KW-0808">Transferase</keyword>
<comment type="caution">
    <text evidence="2">The sequence shown here is derived from an EMBL/GenBank/DDBJ whole genome shotgun (WGS) entry which is preliminary data.</text>
</comment>
<sequence>MTLKKKFMNRLTGASNDETLFGCTTTYGVVDLMEKCGHQRPLADTDPVAMTELALAGYRYAGFEWVKAMGWDITAISEALGCTLGPTEIDRQYSIKEHPFAESLEGLDYPSDFLQRGRFPMYKQHFQMLKEKVGEELATFGETEGPFTAAANLVGAEQFMRWTIKNPDDVFKVLEVTKMAAVDAINFAFDNGADYYVLAEPTSGPAVMSGRAWAKYMLPLMKEVVSKSKGPLVLHICGNTDSIIPLMCDTGVAGISIEEKADMKKAVEIARPKGVKVFGNVATATTLFMGKPEECYQEAVAALNNGTDFLTPGCGIAPRSPLENLLQMKKARDDFYRK</sequence>
<feature type="domain" description="Uroporphyrinogen decarboxylase (URO-D)" evidence="1">
    <location>
        <begin position="3"/>
        <end position="333"/>
    </location>
</feature>
<reference evidence="2" key="1">
    <citation type="submission" date="2020-07" db="EMBL/GenBank/DDBJ databases">
        <title>Huge and variable diversity of episymbiotic CPR bacteria and DPANN archaea in groundwater ecosystems.</title>
        <authorList>
            <person name="He C.Y."/>
            <person name="Keren R."/>
            <person name="Whittaker M."/>
            <person name="Farag I.F."/>
            <person name="Doudna J."/>
            <person name="Cate J.H.D."/>
            <person name="Banfield J.F."/>
        </authorList>
    </citation>
    <scope>NUCLEOTIDE SEQUENCE</scope>
    <source>
        <strain evidence="2">NC_groundwater_1664_Pr3_B-0.1um_52_9</strain>
    </source>
</reference>
<name>A0A9D6Z528_9BACT</name>
<evidence type="ECO:0000259" key="1">
    <source>
        <dbReference type="Pfam" id="PF01208"/>
    </source>
</evidence>
<dbReference type="NCBIfam" id="NF004889">
    <property type="entry name" value="PRK06252.1"/>
    <property type="match status" value="1"/>
</dbReference>
<dbReference type="Pfam" id="PF01208">
    <property type="entry name" value="URO-D"/>
    <property type="match status" value="1"/>
</dbReference>
<dbReference type="GO" id="GO:0008168">
    <property type="term" value="F:methyltransferase activity"/>
    <property type="evidence" value="ECO:0007669"/>
    <property type="project" value="UniProtKB-KW"/>
</dbReference>
<dbReference type="PANTHER" id="PTHR47099">
    <property type="entry name" value="METHYLCOBAMIDE:COM METHYLTRANSFERASE MTBA"/>
    <property type="match status" value="1"/>
</dbReference>